<dbReference type="KEGG" id="mhey:H2LOC_008645"/>
<organism evidence="13 14">
    <name type="scientific">Methylocystis heyeri</name>
    <dbReference type="NCBI Taxonomy" id="391905"/>
    <lineage>
        <taxon>Bacteria</taxon>
        <taxon>Pseudomonadati</taxon>
        <taxon>Pseudomonadota</taxon>
        <taxon>Alphaproteobacteria</taxon>
        <taxon>Hyphomicrobiales</taxon>
        <taxon>Methylocystaceae</taxon>
        <taxon>Methylocystis</taxon>
    </lineage>
</organism>
<keyword evidence="5 12" id="KW-1133">Transmembrane helix</keyword>
<dbReference type="GO" id="GO:0046872">
    <property type="term" value="F:metal ion binding"/>
    <property type="evidence" value="ECO:0007669"/>
    <property type="project" value="UniProtKB-KW"/>
</dbReference>
<evidence type="ECO:0000256" key="10">
    <source>
        <dbReference type="ARBA" id="ARBA00044501"/>
    </source>
</evidence>
<evidence type="ECO:0000256" key="7">
    <source>
        <dbReference type="ARBA" id="ARBA00023004"/>
    </source>
</evidence>
<dbReference type="Pfam" id="PF02628">
    <property type="entry name" value="COX15-CtaA"/>
    <property type="match status" value="1"/>
</dbReference>
<evidence type="ECO:0000313" key="14">
    <source>
        <dbReference type="Proteomes" id="UP000309061"/>
    </source>
</evidence>
<comment type="cofactor">
    <cofactor evidence="1 12">
        <name>heme b</name>
        <dbReference type="ChEBI" id="CHEBI:60344"/>
    </cofactor>
</comment>
<dbReference type="PANTHER" id="PTHR23289:SF2">
    <property type="entry name" value="CYTOCHROME C OXIDASE ASSEMBLY PROTEIN COX15 HOMOLOG"/>
    <property type="match status" value="1"/>
</dbReference>
<gene>
    <name evidence="12" type="primary">ctaA</name>
    <name evidence="13" type="ORF">H2LOC_008645</name>
</gene>
<feature type="binding site" description="axial binding residue" evidence="12">
    <location>
        <position position="279"/>
    </location>
    <ligand>
        <name>heme</name>
        <dbReference type="ChEBI" id="CHEBI:30413"/>
    </ligand>
    <ligandPart>
        <name>Fe</name>
        <dbReference type="ChEBI" id="CHEBI:18248"/>
    </ligandPart>
</feature>
<evidence type="ECO:0000256" key="5">
    <source>
        <dbReference type="ARBA" id="ARBA00022989"/>
    </source>
</evidence>
<feature type="transmembrane region" description="Helical" evidence="12">
    <location>
        <begin position="26"/>
        <end position="46"/>
    </location>
</feature>
<dbReference type="EMBL" id="CP046052">
    <property type="protein sequence ID" value="QGM45764.1"/>
    <property type="molecule type" value="Genomic_DNA"/>
</dbReference>
<feature type="binding site" description="axial binding residue" evidence="12">
    <location>
        <position position="346"/>
    </location>
    <ligand>
        <name>heme</name>
        <dbReference type="ChEBI" id="CHEBI:30413"/>
    </ligand>
    <ligandPart>
        <name>Fe</name>
        <dbReference type="ChEBI" id="CHEBI:18248"/>
    </ligandPart>
</feature>
<sequence length="369" mass="40585">MEDWFHFPHHAPAIEHRITRENATGLRNWLFAIAALVFAMVLLGGATRLTESGLSITQWKPVTGVIPPLSEKDWLDAFEQYKEIPQFKQLFPDMDLAGFKVIYAWEWTHRLLGRLIGLVFVVGFAWFWIRDRIPQGYKPKLFAILALGGLQGVVGWWMVSSGLVNRVEVAQERLAIHLLLAAALFSACIWIAGGLGPRAPSSVLHGDGPRMRFVSRLALGIVFVQLGLGALVAGLRAGFIDNTWPLMEGGFSPSIETLFSIDPWWRNFLDNPILVQFLHRLTAYVLLALTLLHMIDALSNAKGKARTGAIIVFGHVVLQASLGIATLVMIGPEWLGAPHIALALAHQAVGFGVLAVTTLEARRLGEAAS</sequence>
<evidence type="ECO:0000256" key="8">
    <source>
        <dbReference type="ARBA" id="ARBA00023133"/>
    </source>
</evidence>
<comment type="pathway">
    <text evidence="10 12">Porphyrin-containing compound metabolism; heme A biosynthesis; heme A from heme O: step 1/1.</text>
</comment>
<feature type="transmembrane region" description="Helical" evidence="12">
    <location>
        <begin position="336"/>
        <end position="359"/>
    </location>
</feature>
<evidence type="ECO:0000256" key="1">
    <source>
        <dbReference type="ARBA" id="ARBA00001970"/>
    </source>
</evidence>
<feature type="transmembrane region" description="Helical" evidence="12">
    <location>
        <begin position="174"/>
        <end position="196"/>
    </location>
</feature>
<evidence type="ECO:0000256" key="9">
    <source>
        <dbReference type="ARBA" id="ARBA00023136"/>
    </source>
</evidence>
<accession>A0A6B8KBI5</accession>
<keyword evidence="9 12" id="KW-0472">Membrane</keyword>
<evidence type="ECO:0000256" key="11">
    <source>
        <dbReference type="ARBA" id="ARBA00048044"/>
    </source>
</evidence>
<comment type="subcellular location">
    <subcellularLocation>
        <location evidence="12">Cell membrane</location>
        <topology evidence="12">Multi-pass membrane protein</topology>
    </subcellularLocation>
    <subcellularLocation>
        <location evidence="2">Membrane</location>
        <topology evidence="2">Multi-pass membrane protein</topology>
    </subcellularLocation>
</comment>
<protein>
    <recommendedName>
        <fullName evidence="12">Heme A synthase</fullName>
        <shortName evidence="12">HAS</shortName>
        <ecNumber evidence="12">1.17.99.9</ecNumber>
    </recommendedName>
    <alternativeName>
        <fullName evidence="12">Cytochrome aa3-controlling protein</fullName>
    </alternativeName>
</protein>
<keyword evidence="14" id="KW-1185">Reference proteome</keyword>
<feature type="transmembrane region" description="Helical" evidence="12">
    <location>
        <begin position="141"/>
        <end position="159"/>
    </location>
</feature>
<evidence type="ECO:0000256" key="6">
    <source>
        <dbReference type="ARBA" id="ARBA00023002"/>
    </source>
</evidence>
<evidence type="ECO:0000256" key="3">
    <source>
        <dbReference type="ARBA" id="ARBA00022692"/>
    </source>
</evidence>
<dbReference type="GO" id="GO:0120547">
    <property type="term" value="F:heme A synthase activity"/>
    <property type="evidence" value="ECO:0007669"/>
    <property type="project" value="UniProtKB-EC"/>
</dbReference>
<comment type="subunit">
    <text evidence="12">Interacts with CtaB.</text>
</comment>
<dbReference type="EC" id="1.17.99.9" evidence="12"/>
<reference evidence="13 14" key="1">
    <citation type="submission" date="2019-11" db="EMBL/GenBank/DDBJ databases">
        <title>The genome sequence of Methylocystis heyeri.</title>
        <authorList>
            <person name="Oshkin I.Y."/>
            <person name="Miroshnikov K."/>
            <person name="Dedysh S.N."/>
        </authorList>
    </citation>
    <scope>NUCLEOTIDE SEQUENCE [LARGE SCALE GENOMIC DNA]</scope>
    <source>
        <strain evidence="13 14">H2</strain>
    </source>
</reference>
<keyword evidence="12" id="KW-1003">Cell membrane</keyword>
<comment type="catalytic activity">
    <reaction evidence="11">
        <text>Fe(II)-heme o + 2 A + H2O = Fe(II)-heme a + 2 AH2</text>
        <dbReference type="Rhea" id="RHEA:63388"/>
        <dbReference type="ChEBI" id="CHEBI:13193"/>
        <dbReference type="ChEBI" id="CHEBI:15377"/>
        <dbReference type="ChEBI" id="CHEBI:17499"/>
        <dbReference type="ChEBI" id="CHEBI:60530"/>
        <dbReference type="ChEBI" id="CHEBI:61715"/>
        <dbReference type="EC" id="1.17.99.9"/>
    </reaction>
    <physiologicalReaction direction="left-to-right" evidence="11">
        <dbReference type="Rhea" id="RHEA:63389"/>
    </physiologicalReaction>
</comment>
<dbReference type="GO" id="GO:0005886">
    <property type="term" value="C:plasma membrane"/>
    <property type="evidence" value="ECO:0007669"/>
    <property type="project" value="UniProtKB-SubCell"/>
</dbReference>
<dbReference type="AlphaFoldDB" id="A0A6B8KBI5"/>
<keyword evidence="6 12" id="KW-0560">Oxidoreductase</keyword>
<feature type="transmembrane region" description="Helical" evidence="12">
    <location>
        <begin position="307"/>
        <end position="330"/>
    </location>
</feature>
<dbReference type="InterPro" id="IPR003780">
    <property type="entry name" value="COX15/CtaA_fam"/>
</dbReference>
<feature type="transmembrane region" description="Helical" evidence="12">
    <location>
        <begin position="217"/>
        <end position="239"/>
    </location>
</feature>
<proteinExistence type="inferred from homology"/>
<name>A0A6B8KBI5_9HYPH</name>
<evidence type="ECO:0000256" key="12">
    <source>
        <dbReference type="HAMAP-Rule" id="MF_01665"/>
    </source>
</evidence>
<dbReference type="GO" id="GO:0006784">
    <property type="term" value="P:heme A biosynthetic process"/>
    <property type="evidence" value="ECO:0007669"/>
    <property type="project" value="UniProtKB-UniRule"/>
</dbReference>
<evidence type="ECO:0000313" key="13">
    <source>
        <dbReference type="EMBL" id="QGM45764.1"/>
    </source>
</evidence>
<dbReference type="InterPro" id="IPR023754">
    <property type="entry name" value="HemeA_Synthase_type2"/>
</dbReference>
<evidence type="ECO:0000256" key="2">
    <source>
        <dbReference type="ARBA" id="ARBA00004141"/>
    </source>
</evidence>
<feature type="transmembrane region" description="Helical" evidence="12">
    <location>
        <begin position="273"/>
        <end position="295"/>
    </location>
</feature>
<feature type="transmembrane region" description="Helical" evidence="12">
    <location>
        <begin position="111"/>
        <end position="129"/>
    </location>
</feature>
<dbReference type="PANTHER" id="PTHR23289">
    <property type="entry name" value="CYTOCHROME C OXIDASE ASSEMBLY PROTEIN COX15"/>
    <property type="match status" value="1"/>
</dbReference>
<keyword evidence="8 12" id="KW-0350">Heme biosynthesis</keyword>
<evidence type="ECO:0000256" key="4">
    <source>
        <dbReference type="ARBA" id="ARBA00022723"/>
    </source>
</evidence>
<comment type="similarity">
    <text evidence="12">Belongs to the COX15/CtaA family. Type 2 subfamily.</text>
</comment>
<dbReference type="UniPathway" id="UPA00269">
    <property type="reaction ID" value="UER00713"/>
</dbReference>
<comment type="function">
    <text evidence="12">Catalyzes the conversion of heme O to heme A by two successive hydroxylations of the methyl group at C8. The first hydroxylation forms heme I, the second hydroxylation results in an unstable dihydroxymethyl group, which spontaneously dehydrates, resulting in the formyl group of heme A.</text>
</comment>
<dbReference type="HAMAP" id="MF_01665">
    <property type="entry name" value="HemeA_synth_type2"/>
    <property type="match status" value="1"/>
</dbReference>
<keyword evidence="4 12" id="KW-0479">Metal-binding</keyword>
<dbReference type="OrthoDB" id="9793156at2"/>
<dbReference type="Proteomes" id="UP000309061">
    <property type="component" value="Chromosome"/>
</dbReference>
<keyword evidence="7 12" id="KW-0408">Iron</keyword>
<dbReference type="RefSeq" id="WP_136496035.1">
    <property type="nucleotide sequence ID" value="NZ_CP046052.1"/>
</dbReference>
<keyword evidence="3 12" id="KW-0812">Transmembrane</keyword>